<reference evidence="1 2" key="1">
    <citation type="submission" date="2015-03" db="EMBL/GenBank/DDBJ databases">
        <authorList>
            <person name="Hassan Y.I."/>
            <person name="Lepp D."/>
            <person name="Zhou T."/>
        </authorList>
    </citation>
    <scope>NUCLEOTIDE SEQUENCE [LARGE SCALE GENOMIC DNA]</scope>
    <source>
        <strain evidence="1 2">GH2-10</strain>
    </source>
</reference>
<dbReference type="AlphaFoldDB" id="A0A0F5LFL0"/>
<comment type="caution">
    <text evidence="1">The sequence shown here is derived from an EMBL/GenBank/DDBJ whole genome shotgun (WGS) entry which is preliminary data.</text>
</comment>
<accession>A0A0F5LFL0</accession>
<name>A0A0F5LFL0_9HYPH</name>
<dbReference type="STRING" id="361041.VW35_02170"/>
<proteinExistence type="predicted"/>
<gene>
    <name evidence="1" type="ORF">VW35_02170</name>
</gene>
<protein>
    <submittedName>
        <fullName evidence="1">Uncharacterized protein</fullName>
    </submittedName>
</protein>
<sequence>MPRTYQWTTDDDEVAFDAIMVGIGGTDTTMIAAGLSYVEPQANIYWATQVTDRGVFAAGEMIGWPVGEALDRAEELRAMMGVRRVVITLQERGMWRDEWGKLADTEGYD</sequence>
<dbReference type="Proteomes" id="UP000033514">
    <property type="component" value="Unassembled WGS sequence"/>
</dbReference>
<dbReference type="PATRIC" id="fig|361041.3.peg.3818"/>
<organism evidence="1 2">
    <name type="scientific">Devosia soli</name>
    <dbReference type="NCBI Taxonomy" id="361041"/>
    <lineage>
        <taxon>Bacteria</taxon>
        <taxon>Pseudomonadati</taxon>
        <taxon>Pseudomonadota</taxon>
        <taxon>Alphaproteobacteria</taxon>
        <taxon>Hyphomicrobiales</taxon>
        <taxon>Devosiaceae</taxon>
        <taxon>Devosia</taxon>
    </lineage>
</organism>
<evidence type="ECO:0000313" key="2">
    <source>
        <dbReference type="Proteomes" id="UP000033514"/>
    </source>
</evidence>
<dbReference type="RefSeq" id="WP_046141347.1">
    <property type="nucleotide sequence ID" value="NZ_LAJG01000005.1"/>
</dbReference>
<keyword evidence="2" id="KW-1185">Reference proteome</keyword>
<evidence type="ECO:0000313" key="1">
    <source>
        <dbReference type="EMBL" id="KKB80999.1"/>
    </source>
</evidence>
<dbReference type="EMBL" id="LAJG01000005">
    <property type="protein sequence ID" value="KKB80999.1"/>
    <property type="molecule type" value="Genomic_DNA"/>
</dbReference>
<dbReference type="OrthoDB" id="7950871at2"/>